<evidence type="ECO:0000256" key="1">
    <source>
        <dbReference type="SAM" id="MobiDB-lite"/>
    </source>
</evidence>
<proteinExistence type="predicted"/>
<reference evidence="3 4" key="1">
    <citation type="submission" date="2016-10" db="EMBL/GenBank/DDBJ databases">
        <authorList>
            <person name="de Groot N.N."/>
        </authorList>
    </citation>
    <scope>NUCLEOTIDE SEQUENCE [LARGE SCALE GENOMIC DNA]</scope>
    <source>
        <strain evidence="3 4">DSM 44637</strain>
    </source>
</reference>
<evidence type="ECO:0000259" key="2">
    <source>
        <dbReference type="Pfam" id="PF19575"/>
    </source>
</evidence>
<gene>
    <name evidence="3" type="ORF">SAMN05421854_101477</name>
</gene>
<feature type="domain" description="Helix-turn-helix" evidence="2">
    <location>
        <begin position="69"/>
        <end position="114"/>
    </location>
</feature>
<feature type="compositionally biased region" description="Basic and acidic residues" evidence="1">
    <location>
        <begin position="117"/>
        <end position="131"/>
    </location>
</feature>
<dbReference type="AlphaFoldDB" id="A0A1I5E4H3"/>
<evidence type="ECO:0000313" key="3">
    <source>
        <dbReference type="EMBL" id="SFO06061.1"/>
    </source>
</evidence>
<dbReference type="InterPro" id="IPR045745">
    <property type="entry name" value="HTH_58_Actinobacteria-type"/>
</dbReference>
<dbReference type="Pfam" id="PF19575">
    <property type="entry name" value="HTH_58"/>
    <property type="match status" value="1"/>
</dbReference>
<dbReference type="RefSeq" id="WP_244287019.1">
    <property type="nucleotide sequence ID" value="NZ_FOWC01000001.1"/>
</dbReference>
<feature type="region of interest" description="Disordered" evidence="1">
    <location>
        <begin position="110"/>
        <end position="131"/>
    </location>
</feature>
<organism evidence="3 4">
    <name type="scientific">Amycolatopsis rubida</name>
    <dbReference type="NCBI Taxonomy" id="112413"/>
    <lineage>
        <taxon>Bacteria</taxon>
        <taxon>Bacillati</taxon>
        <taxon>Actinomycetota</taxon>
        <taxon>Actinomycetes</taxon>
        <taxon>Pseudonocardiales</taxon>
        <taxon>Pseudonocardiaceae</taxon>
        <taxon>Amycolatopsis</taxon>
    </lineage>
</organism>
<accession>A0A1I5E4H3</accession>
<evidence type="ECO:0000313" key="4">
    <source>
        <dbReference type="Proteomes" id="UP000199137"/>
    </source>
</evidence>
<name>A0A1I5E4H3_9PSEU</name>
<dbReference type="Proteomes" id="UP000199137">
    <property type="component" value="Unassembled WGS sequence"/>
</dbReference>
<dbReference type="EMBL" id="FOWC01000001">
    <property type="protein sequence ID" value="SFO06061.1"/>
    <property type="molecule type" value="Genomic_DNA"/>
</dbReference>
<protein>
    <recommendedName>
        <fullName evidence="2">Helix-turn-helix domain-containing protein</fullName>
    </recommendedName>
</protein>
<sequence length="131" mass="15000">MTSDERYHDKQIGRVERNRQMLGKWRAGASITQIADEFGLSLSWTGRLLRQEGAVMPEIRQGVRRELDVPRIVREYEAGGTLQNIADAHETSYGTIRRLLLREKVAIRPHGGQNAIDRPKPPPDDRASRTW</sequence>